<gene>
    <name evidence="6" type="ORF">HNQ61_001009</name>
</gene>
<feature type="active site" evidence="4">
    <location>
        <position position="44"/>
    </location>
</feature>
<feature type="domain" description="CheB-type methylesterase" evidence="5">
    <location>
        <begin position="4"/>
        <end position="194"/>
    </location>
</feature>
<comment type="catalytic activity">
    <reaction evidence="3">
        <text>[protein]-L-glutamate 5-O-methyl ester + H2O = L-glutamyl-[protein] + methanol + H(+)</text>
        <dbReference type="Rhea" id="RHEA:23236"/>
        <dbReference type="Rhea" id="RHEA-COMP:10208"/>
        <dbReference type="Rhea" id="RHEA-COMP:10311"/>
        <dbReference type="ChEBI" id="CHEBI:15377"/>
        <dbReference type="ChEBI" id="CHEBI:15378"/>
        <dbReference type="ChEBI" id="CHEBI:17790"/>
        <dbReference type="ChEBI" id="CHEBI:29973"/>
        <dbReference type="ChEBI" id="CHEBI:82795"/>
        <dbReference type="EC" id="3.1.1.61"/>
    </reaction>
</comment>
<accession>A0A841GVF3</accession>
<evidence type="ECO:0000256" key="1">
    <source>
        <dbReference type="ARBA" id="ARBA00022801"/>
    </source>
</evidence>
<keyword evidence="7" id="KW-1185">Reference proteome</keyword>
<name>A0A841GVF3_9BACT</name>
<evidence type="ECO:0000256" key="4">
    <source>
        <dbReference type="PROSITE-ProRule" id="PRU00050"/>
    </source>
</evidence>
<evidence type="ECO:0000313" key="6">
    <source>
        <dbReference type="EMBL" id="MBB6069394.1"/>
    </source>
</evidence>
<keyword evidence="1 4" id="KW-0378">Hydrolase</keyword>
<dbReference type="InterPro" id="IPR000673">
    <property type="entry name" value="Sig_transdc_resp-reg_Me-estase"/>
</dbReference>
<feature type="active site" evidence="4">
    <location>
        <position position="136"/>
    </location>
</feature>
<comment type="caution">
    <text evidence="6">The sequence shown here is derived from an EMBL/GenBank/DDBJ whole genome shotgun (WGS) entry which is preliminary data.</text>
</comment>
<dbReference type="PROSITE" id="PS50122">
    <property type="entry name" value="CHEB"/>
    <property type="match status" value="1"/>
</dbReference>
<dbReference type="SUPFAM" id="SSF52738">
    <property type="entry name" value="Methylesterase CheB, C-terminal domain"/>
    <property type="match status" value="1"/>
</dbReference>
<feature type="active site" evidence="4">
    <location>
        <position position="17"/>
    </location>
</feature>
<evidence type="ECO:0000259" key="5">
    <source>
        <dbReference type="PROSITE" id="PS50122"/>
    </source>
</evidence>
<proteinExistence type="predicted"/>
<dbReference type="InterPro" id="IPR011247">
    <property type="entry name" value="Chemotax_prot-Glu_Me-esterase"/>
</dbReference>
<dbReference type="RefSeq" id="WP_183685525.1">
    <property type="nucleotide sequence ID" value="NZ_JACHIA010000002.1"/>
</dbReference>
<dbReference type="GO" id="GO:0005737">
    <property type="term" value="C:cytoplasm"/>
    <property type="evidence" value="ECO:0007669"/>
    <property type="project" value="InterPro"/>
</dbReference>
<dbReference type="Pfam" id="PF01339">
    <property type="entry name" value="CheB_methylest"/>
    <property type="match status" value="1"/>
</dbReference>
<protein>
    <recommendedName>
        <fullName evidence="2">protein-glutamate methylesterase</fullName>
        <ecNumber evidence="2">3.1.1.61</ecNumber>
    </recommendedName>
</protein>
<dbReference type="GO" id="GO:0008984">
    <property type="term" value="F:protein-glutamate methylesterase activity"/>
    <property type="evidence" value="ECO:0007669"/>
    <property type="project" value="UniProtKB-EC"/>
</dbReference>
<evidence type="ECO:0000313" key="7">
    <source>
        <dbReference type="Proteomes" id="UP000582837"/>
    </source>
</evidence>
<keyword evidence="4" id="KW-0145">Chemotaxis</keyword>
<organism evidence="6 7">
    <name type="scientific">Longimicrobium terrae</name>
    <dbReference type="NCBI Taxonomy" id="1639882"/>
    <lineage>
        <taxon>Bacteria</taxon>
        <taxon>Pseudomonadati</taxon>
        <taxon>Gemmatimonadota</taxon>
        <taxon>Longimicrobiia</taxon>
        <taxon>Longimicrobiales</taxon>
        <taxon>Longimicrobiaceae</taxon>
        <taxon>Longimicrobium</taxon>
    </lineage>
</organism>
<sequence length="339" mass="36057">MIAPETGGRDIIVIGASAGGVEAVREIAARLPADLPAAVFVVLHSSPNSRGLLASLLNRAGPLDAFMAEDGASVLHGQIHVAPPGQHLLLRPGHVHLSRGPRENCARPAVNPLFRTAAASYGDRVIGVVLTGNLDDGTAGLLAIADAGGVTVVQDPEDAMYAGMPRSAVENVRVDHVVPLAEIPALLERLVREPRTNTVPPRASHVPPEHGEDGMRWLGSYAQPGRAAGLSCPECDGPLWEVRDSDLLEFGCLIGHRFSPETLAQASAVALEETLSVSLRALEERVRMAERLAENARERGQNPIRADRRLREAERARRIAAQMRGLIETSPATEADAAD</sequence>
<evidence type="ECO:0000256" key="2">
    <source>
        <dbReference type="ARBA" id="ARBA00039140"/>
    </source>
</evidence>
<reference evidence="6 7" key="1">
    <citation type="submission" date="2020-08" db="EMBL/GenBank/DDBJ databases">
        <title>Genomic Encyclopedia of Type Strains, Phase IV (KMG-IV): sequencing the most valuable type-strain genomes for metagenomic binning, comparative biology and taxonomic classification.</title>
        <authorList>
            <person name="Goeker M."/>
        </authorList>
    </citation>
    <scope>NUCLEOTIDE SEQUENCE [LARGE SCALE GENOMIC DNA]</scope>
    <source>
        <strain evidence="6 7">DSM 29007</strain>
    </source>
</reference>
<dbReference type="Gene3D" id="3.40.50.180">
    <property type="entry name" value="Methylesterase CheB, C-terminal domain"/>
    <property type="match status" value="1"/>
</dbReference>
<dbReference type="GO" id="GO:0000156">
    <property type="term" value="F:phosphorelay response regulator activity"/>
    <property type="evidence" value="ECO:0007669"/>
    <property type="project" value="InterPro"/>
</dbReference>
<dbReference type="CDD" id="cd16433">
    <property type="entry name" value="CheB"/>
    <property type="match status" value="1"/>
</dbReference>
<evidence type="ECO:0000256" key="3">
    <source>
        <dbReference type="ARBA" id="ARBA00048267"/>
    </source>
</evidence>
<dbReference type="AlphaFoldDB" id="A0A841GVF3"/>
<dbReference type="PANTHER" id="PTHR42872">
    <property type="entry name" value="PROTEIN-GLUTAMATE METHYLESTERASE/PROTEIN-GLUTAMINE GLUTAMINASE"/>
    <property type="match status" value="1"/>
</dbReference>
<dbReference type="EMBL" id="JACHIA010000002">
    <property type="protein sequence ID" value="MBB6069394.1"/>
    <property type="molecule type" value="Genomic_DNA"/>
</dbReference>
<dbReference type="Proteomes" id="UP000582837">
    <property type="component" value="Unassembled WGS sequence"/>
</dbReference>
<dbReference type="PIRSF" id="PIRSF036461">
    <property type="entry name" value="Chmtx_methlestr"/>
    <property type="match status" value="1"/>
</dbReference>
<dbReference type="EC" id="3.1.1.61" evidence="2"/>
<dbReference type="PANTHER" id="PTHR42872:SF6">
    <property type="entry name" value="PROTEIN-GLUTAMATE METHYLESTERASE_PROTEIN-GLUTAMINE GLUTAMINASE"/>
    <property type="match status" value="1"/>
</dbReference>
<dbReference type="InterPro" id="IPR035909">
    <property type="entry name" value="CheB_C"/>
</dbReference>
<dbReference type="GO" id="GO:0006935">
    <property type="term" value="P:chemotaxis"/>
    <property type="evidence" value="ECO:0007669"/>
    <property type="project" value="UniProtKB-UniRule"/>
</dbReference>